<dbReference type="GO" id="GO:0008360">
    <property type="term" value="P:regulation of cell shape"/>
    <property type="evidence" value="ECO:0007669"/>
    <property type="project" value="UniProtKB-KW"/>
</dbReference>
<evidence type="ECO:0000256" key="1">
    <source>
        <dbReference type="ARBA" id="ARBA00004496"/>
    </source>
</evidence>
<organism evidence="7 8">
    <name type="scientific">Spiroplasma tabanidicola</name>
    <dbReference type="NCBI Taxonomy" id="324079"/>
    <lineage>
        <taxon>Bacteria</taxon>
        <taxon>Bacillati</taxon>
        <taxon>Mycoplasmatota</taxon>
        <taxon>Mollicutes</taxon>
        <taxon>Entomoplasmatales</taxon>
        <taxon>Spiroplasmataceae</taxon>
        <taxon>Spiroplasma</taxon>
    </lineage>
</organism>
<dbReference type="SUPFAM" id="SSF53067">
    <property type="entry name" value="Actin-like ATPase domain"/>
    <property type="match status" value="2"/>
</dbReference>
<comment type="subcellular location">
    <subcellularLocation>
        <location evidence="1">Cytoplasm</location>
    </subcellularLocation>
</comment>
<dbReference type="PRINTS" id="PR01652">
    <property type="entry name" value="SHAPEPROTEIN"/>
</dbReference>
<evidence type="ECO:0000313" key="8">
    <source>
        <dbReference type="Proteomes" id="UP000424468"/>
    </source>
</evidence>
<dbReference type="GO" id="GO:0000902">
    <property type="term" value="P:cell morphogenesis"/>
    <property type="evidence" value="ECO:0007669"/>
    <property type="project" value="InterPro"/>
</dbReference>
<evidence type="ECO:0000256" key="5">
    <source>
        <dbReference type="ARBA" id="ARBA00022960"/>
    </source>
</evidence>
<dbReference type="InterPro" id="IPR056546">
    <property type="entry name" value="MreB_MamK-like"/>
</dbReference>
<keyword evidence="5" id="KW-0133">Cell shape</keyword>
<keyword evidence="8" id="KW-1185">Reference proteome</keyword>
<proteinExistence type="inferred from homology"/>
<dbReference type="KEGG" id="stab:STABA_v1c11110"/>
<dbReference type="PANTHER" id="PTHR42749">
    <property type="entry name" value="CELL SHAPE-DETERMINING PROTEIN MREB"/>
    <property type="match status" value="1"/>
</dbReference>
<dbReference type="AlphaFoldDB" id="A0A6I6CDS3"/>
<keyword evidence="2" id="KW-0963">Cytoplasm</keyword>
<dbReference type="PANTHER" id="PTHR42749:SF1">
    <property type="entry name" value="CELL SHAPE-DETERMINING PROTEIN MREB"/>
    <property type="match status" value="1"/>
</dbReference>
<sequence>MAKATLHQKTHVAIDIGTSKTKIHIERIGMVFNESTILAIDWKTNKVLAIGDSAKKFVGKLSGTLQLKYPMKRGVITDMNMLKKFLLTILNKYAAEIKDSIVTLACPTSVTELERSSLIKSIKELGVFYVNAEDDVKLALYGAGVDVYKTVANLCLDLGAGKSTAGIVVSGETIQSKWTKIAGNTIDQEIIKQIKTKEQMLVGEITAEQIKNTVCTLVKSKNMLKLTAYGYDLNSGLPKEFEISENDVSKLLIASFGSITSIVTNVLEGSPNEIAGDVIRNGIVVTGGLAKIPGIKSFLEDFFEIPVKIANNCLTATIDGAVKHKDLTIQKYEHEKNPLDIVF</sequence>
<dbReference type="InterPro" id="IPR043129">
    <property type="entry name" value="ATPase_NBD"/>
</dbReference>
<evidence type="ECO:0000313" key="7">
    <source>
        <dbReference type="EMBL" id="QGS52458.1"/>
    </source>
</evidence>
<evidence type="ECO:0000256" key="2">
    <source>
        <dbReference type="ARBA" id="ARBA00022490"/>
    </source>
</evidence>
<evidence type="ECO:0000256" key="3">
    <source>
        <dbReference type="ARBA" id="ARBA00022741"/>
    </source>
</evidence>
<keyword evidence="4" id="KW-0067">ATP-binding</keyword>
<evidence type="ECO:0000256" key="6">
    <source>
        <dbReference type="ARBA" id="ARBA00023458"/>
    </source>
</evidence>
<dbReference type="EMBL" id="CP046276">
    <property type="protein sequence ID" value="QGS52458.1"/>
    <property type="molecule type" value="Genomic_DNA"/>
</dbReference>
<keyword evidence="3" id="KW-0547">Nucleotide-binding</keyword>
<protein>
    <submittedName>
        <fullName evidence="7">Rod shape-determining protein MreB</fullName>
    </submittedName>
</protein>
<evidence type="ECO:0000256" key="4">
    <source>
        <dbReference type="ARBA" id="ARBA00022840"/>
    </source>
</evidence>
<reference evidence="7 8" key="1">
    <citation type="submission" date="2019-11" db="EMBL/GenBank/DDBJ databases">
        <title>Complete genome sequence of Spiroplasma tabanidicola TAUS-1 (DSM 22603).</title>
        <authorList>
            <person name="Huang C.-T."/>
            <person name="Lin Y.-C."/>
            <person name="Kuo C.-H."/>
        </authorList>
    </citation>
    <scope>NUCLEOTIDE SEQUENCE [LARGE SCALE GENOMIC DNA]</scope>
    <source>
        <strain evidence="7 8">TAUS-1</strain>
    </source>
</reference>
<gene>
    <name evidence="7" type="primary">mreB</name>
    <name evidence="7" type="ORF">STABA_v1c11110</name>
</gene>
<dbReference type="RefSeq" id="WP_156007462.1">
    <property type="nucleotide sequence ID" value="NZ_CP046276.1"/>
</dbReference>
<dbReference type="InterPro" id="IPR004753">
    <property type="entry name" value="MreB"/>
</dbReference>
<dbReference type="Pfam" id="PF06723">
    <property type="entry name" value="MreB_Mbl"/>
    <property type="match status" value="1"/>
</dbReference>
<accession>A0A6I6CDS3</accession>
<comment type="similarity">
    <text evidence="6">Belongs to the FtsA/MreB family.</text>
</comment>
<dbReference type="GO" id="GO:0005737">
    <property type="term" value="C:cytoplasm"/>
    <property type="evidence" value="ECO:0007669"/>
    <property type="project" value="UniProtKB-SubCell"/>
</dbReference>
<dbReference type="Proteomes" id="UP000424468">
    <property type="component" value="Chromosome"/>
</dbReference>
<dbReference type="OrthoDB" id="391604at2"/>
<dbReference type="Gene3D" id="3.30.420.40">
    <property type="match status" value="2"/>
</dbReference>
<name>A0A6I6CDS3_9MOLU</name>
<dbReference type="GO" id="GO:0005524">
    <property type="term" value="F:ATP binding"/>
    <property type="evidence" value="ECO:0007669"/>
    <property type="project" value="UniProtKB-KW"/>
</dbReference>